<dbReference type="AlphaFoldDB" id="A0A5C3P6M1"/>
<keyword evidence="5" id="KW-1185">Reference proteome</keyword>
<feature type="transmembrane region" description="Helical" evidence="2">
    <location>
        <begin position="225"/>
        <end position="247"/>
    </location>
</feature>
<feature type="domain" description="DUF6533" evidence="3">
    <location>
        <begin position="23"/>
        <end position="66"/>
    </location>
</feature>
<gene>
    <name evidence="4" type="ORF">K466DRAFT_243918</name>
</gene>
<sequence length="316" mass="34160">MSSDADAAAETIALFASLYTGNYCSMAASVLFIYDAFVTSDREAVCFGTTKRTGAAVLFFANKWISMSVYVMVLVTFAPLPSDKYSESRNVTCIAHSCSSLVIVLWAAQTLQFVPGAVFSALRAYVLSRSKPLTLLVLALSLAPVGANLVPYGYQVTGQNYPPFGCLAAFNTTAALELKSPLVIISRVPLIAADCLLIYITWTKLNNWGGLKDITKARRPSLSDILFRGGTIYFVVLFVLNVLHLILSATAVAGNEDGSYVTQFTAPYVSHPIPDGNMSWRSSHDRSSLVHPQTHSDSYLALPPRTARSGAAHRQA</sequence>
<keyword evidence="2" id="KW-0472">Membrane</keyword>
<accession>A0A5C3P6M1</accession>
<keyword evidence="2" id="KW-1133">Transmembrane helix</keyword>
<feature type="transmembrane region" description="Helical" evidence="2">
    <location>
        <begin position="12"/>
        <end position="34"/>
    </location>
</feature>
<feature type="transmembrane region" description="Helical" evidence="2">
    <location>
        <begin position="100"/>
        <end position="121"/>
    </location>
</feature>
<proteinExistence type="predicted"/>
<organism evidence="4 5">
    <name type="scientific">Polyporus arcularius HHB13444</name>
    <dbReference type="NCBI Taxonomy" id="1314778"/>
    <lineage>
        <taxon>Eukaryota</taxon>
        <taxon>Fungi</taxon>
        <taxon>Dikarya</taxon>
        <taxon>Basidiomycota</taxon>
        <taxon>Agaricomycotina</taxon>
        <taxon>Agaricomycetes</taxon>
        <taxon>Polyporales</taxon>
        <taxon>Polyporaceae</taxon>
        <taxon>Polyporus</taxon>
    </lineage>
</organism>
<evidence type="ECO:0000313" key="4">
    <source>
        <dbReference type="EMBL" id="TFK83880.1"/>
    </source>
</evidence>
<feature type="transmembrane region" description="Helical" evidence="2">
    <location>
        <begin position="133"/>
        <end position="154"/>
    </location>
</feature>
<dbReference type="InParanoid" id="A0A5C3P6M1"/>
<dbReference type="InterPro" id="IPR045340">
    <property type="entry name" value="DUF6533"/>
</dbReference>
<protein>
    <recommendedName>
        <fullName evidence="3">DUF6533 domain-containing protein</fullName>
    </recommendedName>
</protein>
<name>A0A5C3P6M1_9APHY</name>
<feature type="transmembrane region" description="Helical" evidence="2">
    <location>
        <begin position="55"/>
        <end position="80"/>
    </location>
</feature>
<dbReference type="Proteomes" id="UP000308197">
    <property type="component" value="Unassembled WGS sequence"/>
</dbReference>
<evidence type="ECO:0000259" key="3">
    <source>
        <dbReference type="Pfam" id="PF20151"/>
    </source>
</evidence>
<evidence type="ECO:0000313" key="5">
    <source>
        <dbReference type="Proteomes" id="UP000308197"/>
    </source>
</evidence>
<dbReference type="STRING" id="1314778.A0A5C3P6M1"/>
<evidence type="ECO:0000256" key="2">
    <source>
        <dbReference type="SAM" id="Phobius"/>
    </source>
</evidence>
<feature type="region of interest" description="Disordered" evidence="1">
    <location>
        <begin position="280"/>
        <end position="316"/>
    </location>
</feature>
<keyword evidence="2" id="KW-0812">Transmembrane</keyword>
<reference evidence="4 5" key="1">
    <citation type="journal article" date="2019" name="Nat. Ecol. Evol.">
        <title>Megaphylogeny resolves global patterns of mushroom evolution.</title>
        <authorList>
            <person name="Varga T."/>
            <person name="Krizsan K."/>
            <person name="Foldi C."/>
            <person name="Dima B."/>
            <person name="Sanchez-Garcia M."/>
            <person name="Sanchez-Ramirez S."/>
            <person name="Szollosi G.J."/>
            <person name="Szarkandi J.G."/>
            <person name="Papp V."/>
            <person name="Albert L."/>
            <person name="Andreopoulos W."/>
            <person name="Angelini C."/>
            <person name="Antonin V."/>
            <person name="Barry K.W."/>
            <person name="Bougher N.L."/>
            <person name="Buchanan P."/>
            <person name="Buyck B."/>
            <person name="Bense V."/>
            <person name="Catcheside P."/>
            <person name="Chovatia M."/>
            <person name="Cooper J."/>
            <person name="Damon W."/>
            <person name="Desjardin D."/>
            <person name="Finy P."/>
            <person name="Geml J."/>
            <person name="Haridas S."/>
            <person name="Hughes K."/>
            <person name="Justo A."/>
            <person name="Karasinski D."/>
            <person name="Kautmanova I."/>
            <person name="Kiss B."/>
            <person name="Kocsube S."/>
            <person name="Kotiranta H."/>
            <person name="LaButti K.M."/>
            <person name="Lechner B.E."/>
            <person name="Liimatainen K."/>
            <person name="Lipzen A."/>
            <person name="Lukacs Z."/>
            <person name="Mihaltcheva S."/>
            <person name="Morgado L.N."/>
            <person name="Niskanen T."/>
            <person name="Noordeloos M.E."/>
            <person name="Ohm R.A."/>
            <person name="Ortiz-Santana B."/>
            <person name="Ovrebo C."/>
            <person name="Racz N."/>
            <person name="Riley R."/>
            <person name="Savchenko A."/>
            <person name="Shiryaev A."/>
            <person name="Soop K."/>
            <person name="Spirin V."/>
            <person name="Szebenyi C."/>
            <person name="Tomsovsky M."/>
            <person name="Tulloss R.E."/>
            <person name="Uehling J."/>
            <person name="Grigoriev I.V."/>
            <person name="Vagvolgyi C."/>
            <person name="Papp T."/>
            <person name="Martin F.M."/>
            <person name="Miettinen O."/>
            <person name="Hibbett D.S."/>
            <person name="Nagy L.G."/>
        </authorList>
    </citation>
    <scope>NUCLEOTIDE SEQUENCE [LARGE SCALE GENOMIC DNA]</scope>
    <source>
        <strain evidence="4 5">HHB13444</strain>
    </source>
</reference>
<dbReference type="Pfam" id="PF20151">
    <property type="entry name" value="DUF6533"/>
    <property type="match status" value="1"/>
</dbReference>
<evidence type="ECO:0000256" key="1">
    <source>
        <dbReference type="SAM" id="MobiDB-lite"/>
    </source>
</evidence>
<dbReference type="EMBL" id="ML211358">
    <property type="protein sequence ID" value="TFK83880.1"/>
    <property type="molecule type" value="Genomic_DNA"/>
</dbReference>
<feature type="transmembrane region" description="Helical" evidence="2">
    <location>
        <begin position="184"/>
        <end position="205"/>
    </location>
</feature>